<gene>
    <name evidence="1" type="ORF">BJ212DRAFT_1295373</name>
</gene>
<reference evidence="1" key="1">
    <citation type="journal article" date="2020" name="New Phytol.">
        <title>Comparative genomics reveals dynamic genome evolution in host specialist ectomycorrhizal fungi.</title>
        <authorList>
            <person name="Lofgren L.A."/>
            <person name="Nguyen N.H."/>
            <person name="Vilgalys R."/>
            <person name="Ruytinx J."/>
            <person name="Liao H.L."/>
            <person name="Branco S."/>
            <person name="Kuo A."/>
            <person name="LaButti K."/>
            <person name="Lipzen A."/>
            <person name="Andreopoulos W."/>
            <person name="Pangilinan J."/>
            <person name="Riley R."/>
            <person name="Hundley H."/>
            <person name="Na H."/>
            <person name="Barry K."/>
            <person name="Grigoriev I.V."/>
            <person name="Stajich J.E."/>
            <person name="Kennedy P.G."/>
        </authorList>
    </citation>
    <scope>NUCLEOTIDE SEQUENCE</scope>
    <source>
        <strain evidence="1">MN1</strain>
    </source>
</reference>
<keyword evidence="2" id="KW-1185">Reference proteome</keyword>
<evidence type="ECO:0000313" key="1">
    <source>
        <dbReference type="EMBL" id="KAG1826111.1"/>
    </source>
</evidence>
<proteinExistence type="predicted"/>
<name>A0A9P7ENB5_9AGAM</name>
<sequence>MTQAAMYLALSMAEAAEIEHGSNMSLHDDISPSVLISSGLELEDQQHHLDFDAKMIGQHAIDVQKGKILQHMNALHQHIDTWAWVQLLYMPSVSRLWSQDDITTETKVYSISLFLPSSLPQQVLCDNRLLKYKWDLHKAQAYDTLNDLCTVLNLQCHLYKYKDAFIRGQDALLNLAARLGKNDDWERSLKPLNKKTDAVPLKHDDGCTVGQQSILWIWKTLGSNSNSLGLQDSLCVEWCKA</sequence>
<dbReference type="OrthoDB" id="2680741at2759"/>
<dbReference type="EMBL" id="JABBWG010000002">
    <property type="protein sequence ID" value="KAG1826111.1"/>
    <property type="molecule type" value="Genomic_DNA"/>
</dbReference>
<dbReference type="RefSeq" id="XP_041199364.1">
    <property type="nucleotide sequence ID" value="XM_041332312.1"/>
</dbReference>
<dbReference type="GeneID" id="64626329"/>
<dbReference type="Proteomes" id="UP000807769">
    <property type="component" value="Unassembled WGS sequence"/>
</dbReference>
<accession>A0A9P7ENB5</accession>
<dbReference type="AlphaFoldDB" id="A0A9P7ENB5"/>
<organism evidence="1 2">
    <name type="scientific">Suillus subaureus</name>
    <dbReference type="NCBI Taxonomy" id="48587"/>
    <lineage>
        <taxon>Eukaryota</taxon>
        <taxon>Fungi</taxon>
        <taxon>Dikarya</taxon>
        <taxon>Basidiomycota</taxon>
        <taxon>Agaricomycotina</taxon>
        <taxon>Agaricomycetes</taxon>
        <taxon>Agaricomycetidae</taxon>
        <taxon>Boletales</taxon>
        <taxon>Suillineae</taxon>
        <taxon>Suillaceae</taxon>
        <taxon>Suillus</taxon>
    </lineage>
</organism>
<protein>
    <submittedName>
        <fullName evidence="1">Uncharacterized protein</fullName>
    </submittedName>
</protein>
<comment type="caution">
    <text evidence="1">The sequence shown here is derived from an EMBL/GenBank/DDBJ whole genome shotgun (WGS) entry which is preliminary data.</text>
</comment>
<evidence type="ECO:0000313" key="2">
    <source>
        <dbReference type="Proteomes" id="UP000807769"/>
    </source>
</evidence>